<keyword evidence="1" id="KW-0949">S-adenosyl-L-methionine</keyword>
<evidence type="ECO:0000256" key="2">
    <source>
        <dbReference type="ARBA" id="ARBA00022723"/>
    </source>
</evidence>
<protein>
    <recommendedName>
        <fullName evidence="5">Radical SAM core domain-containing protein</fullName>
    </recommendedName>
</protein>
<dbReference type="GO" id="GO:0046872">
    <property type="term" value="F:metal ion binding"/>
    <property type="evidence" value="ECO:0007669"/>
    <property type="project" value="UniProtKB-KW"/>
</dbReference>
<dbReference type="GO" id="GO:0003824">
    <property type="term" value="F:catalytic activity"/>
    <property type="evidence" value="ECO:0007669"/>
    <property type="project" value="InterPro"/>
</dbReference>
<keyword evidence="4" id="KW-0411">Iron-sulfur</keyword>
<dbReference type="InterPro" id="IPR013785">
    <property type="entry name" value="Aldolase_TIM"/>
</dbReference>
<dbReference type="InterPro" id="IPR058240">
    <property type="entry name" value="rSAM_sf"/>
</dbReference>
<dbReference type="SUPFAM" id="SSF102114">
    <property type="entry name" value="Radical SAM enzymes"/>
    <property type="match status" value="1"/>
</dbReference>
<evidence type="ECO:0000313" key="6">
    <source>
        <dbReference type="EMBL" id="KKL16360.1"/>
    </source>
</evidence>
<name>A0A0F9B402_9ZZZZ</name>
<evidence type="ECO:0000256" key="3">
    <source>
        <dbReference type="ARBA" id="ARBA00023004"/>
    </source>
</evidence>
<dbReference type="PANTHER" id="PTHR11228:SF7">
    <property type="entry name" value="PQQA PEPTIDE CYCLASE"/>
    <property type="match status" value="1"/>
</dbReference>
<dbReference type="PANTHER" id="PTHR11228">
    <property type="entry name" value="RADICAL SAM DOMAIN PROTEIN"/>
    <property type="match status" value="1"/>
</dbReference>
<reference evidence="6" key="1">
    <citation type="journal article" date="2015" name="Nature">
        <title>Complex archaea that bridge the gap between prokaryotes and eukaryotes.</title>
        <authorList>
            <person name="Spang A."/>
            <person name="Saw J.H."/>
            <person name="Jorgensen S.L."/>
            <person name="Zaremba-Niedzwiedzka K."/>
            <person name="Martijn J."/>
            <person name="Lind A.E."/>
            <person name="van Eijk R."/>
            <person name="Schleper C."/>
            <person name="Guy L."/>
            <person name="Ettema T.J."/>
        </authorList>
    </citation>
    <scope>NUCLEOTIDE SEQUENCE</scope>
</reference>
<gene>
    <name evidence="6" type="ORF">LCGC14_2496380</name>
</gene>
<evidence type="ECO:0000256" key="4">
    <source>
        <dbReference type="ARBA" id="ARBA00023014"/>
    </source>
</evidence>
<feature type="domain" description="Radical SAM core" evidence="5">
    <location>
        <begin position="38"/>
        <end position="118"/>
    </location>
</feature>
<dbReference type="Gene3D" id="3.20.20.70">
    <property type="entry name" value="Aldolase class I"/>
    <property type="match status" value="1"/>
</dbReference>
<sequence>MDDLRRSYLSAGETPWKLLQARDAVAGGKILPLHPSLNLTNRCNATCKWCACRDVDRSLTMPTGEAIQVLSRFGRMGTRAVTITGGGEPTLHDGLGCVLHHCDTRKLKIGLVTNGVRWSHEGVPPEASLCQWIRVSVVDGHDAMRVVEEICKGAPAVGVGVSFTVTAEPDVEAAFGLCELANRTVNCTHIRFVQDILAPSDSGFRWVQSAVQSVSEKAIFQRR</sequence>
<evidence type="ECO:0000259" key="5">
    <source>
        <dbReference type="Pfam" id="PF04055"/>
    </source>
</evidence>
<dbReference type="SFLD" id="SFLDS00029">
    <property type="entry name" value="Radical_SAM"/>
    <property type="match status" value="1"/>
</dbReference>
<keyword evidence="2" id="KW-0479">Metal-binding</keyword>
<keyword evidence="3" id="KW-0408">Iron</keyword>
<dbReference type="InterPro" id="IPR050377">
    <property type="entry name" value="Radical_SAM_PqqE_MftC-like"/>
</dbReference>
<accession>A0A0F9B402</accession>
<dbReference type="EMBL" id="LAZR01039695">
    <property type="protein sequence ID" value="KKL16360.1"/>
    <property type="molecule type" value="Genomic_DNA"/>
</dbReference>
<proteinExistence type="predicted"/>
<dbReference type="GO" id="GO:0051536">
    <property type="term" value="F:iron-sulfur cluster binding"/>
    <property type="evidence" value="ECO:0007669"/>
    <property type="project" value="UniProtKB-KW"/>
</dbReference>
<dbReference type="InterPro" id="IPR007197">
    <property type="entry name" value="rSAM"/>
</dbReference>
<evidence type="ECO:0000256" key="1">
    <source>
        <dbReference type="ARBA" id="ARBA00022691"/>
    </source>
</evidence>
<comment type="caution">
    <text evidence="6">The sequence shown here is derived from an EMBL/GenBank/DDBJ whole genome shotgun (WGS) entry which is preliminary data.</text>
</comment>
<feature type="non-terminal residue" evidence="6">
    <location>
        <position position="223"/>
    </location>
</feature>
<dbReference type="AlphaFoldDB" id="A0A0F9B402"/>
<organism evidence="6">
    <name type="scientific">marine sediment metagenome</name>
    <dbReference type="NCBI Taxonomy" id="412755"/>
    <lineage>
        <taxon>unclassified sequences</taxon>
        <taxon>metagenomes</taxon>
        <taxon>ecological metagenomes</taxon>
    </lineage>
</organism>
<dbReference type="Pfam" id="PF04055">
    <property type="entry name" value="Radical_SAM"/>
    <property type="match status" value="1"/>
</dbReference>